<organism evidence="1 2">
    <name type="scientific">Coemansia asiatica</name>
    <dbReference type="NCBI Taxonomy" id="1052880"/>
    <lineage>
        <taxon>Eukaryota</taxon>
        <taxon>Fungi</taxon>
        <taxon>Fungi incertae sedis</taxon>
        <taxon>Zoopagomycota</taxon>
        <taxon>Kickxellomycotina</taxon>
        <taxon>Kickxellomycetes</taxon>
        <taxon>Kickxellales</taxon>
        <taxon>Kickxellaceae</taxon>
        <taxon>Coemansia</taxon>
    </lineage>
</organism>
<evidence type="ECO:0000313" key="1">
    <source>
        <dbReference type="EMBL" id="KAJ1645949.1"/>
    </source>
</evidence>
<keyword evidence="2" id="KW-1185">Reference proteome</keyword>
<comment type="caution">
    <text evidence="1">The sequence shown here is derived from an EMBL/GenBank/DDBJ whole genome shotgun (WGS) entry which is preliminary data.</text>
</comment>
<gene>
    <name evidence="1" type="ORF">LPJ64_002506</name>
</gene>
<dbReference type="EMBL" id="JANBOH010000081">
    <property type="protein sequence ID" value="KAJ1645949.1"/>
    <property type="molecule type" value="Genomic_DNA"/>
</dbReference>
<name>A0A9W7XLZ2_9FUNG</name>
<dbReference type="Proteomes" id="UP001145021">
    <property type="component" value="Unassembled WGS sequence"/>
</dbReference>
<reference evidence="1" key="1">
    <citation type="submission" date="2022-07" db="EMBL/GenBank/DDBJ databases">
        <title>Phylogenomic reconstructions and comparative analyses of Kickxellomycotina fungi.</title>
        <authorList>
            <person name="Reynolds N.K."/>
            <person name="Stajich J.E."/>
            <person name="Barry K."/>
            <person name="Grigoriev I.V."/>
            <person name="Crous P."/>
            <person name="Smith M.E."/>
        </authorList>
    </citation>
    <scope>NUCLEOTIDE SEQUENCE</scope>
    <source>
        <strain evidence="1">NBRC 105413</strain>
    </source>
</reference>
<evidence type="ECO:0000313" key="2">
    <source>
        <dbReference type="Proteomes" id="UP001145021"/>
    </source>
</evidence>
<protein>
    <submittedName>
        <fullName evidence="1">Uncharacterized protein</fullName>
    </submittedName>
</protein>
<accession>A0A9W7XLZ2</accession>
<proteinExistence type="predicted"/>
<dbReference type="AlphaFoldDB" id="A0A9W7XLZ2"/>
<sequence>MYRNDSGTVPQKPLVISETKSKDLSIAEAAKNMSRFLDNEAGVQSAVSSIVQQLQQLQKHMSDAKRQESQSEN</sequence>